<gene>
    <name evidence="2" type="ORF">Godav_020676</name>
</gene>
<comment type="caution">
    <text evidence="2">The sequence shown here is derived from an EMBL/GenBank/DDBJ whole genome shotgun (WGS) entry which is preliminary data.</text>
</comment>
<organism evidence="2 3">
    <name type="scientific">Gossypium davidsonii</name>
    <name type="common">Davidson's cotton</name>
    <name type="synonym">Gossypium klotzschianum subsp. davidsonii</name>
    <dbReference type="NCBI Taxonomy" id="34287"/>
    <lineage>
        <taxon>Eukaryota</taxon>
        <taxon>Viridiplantae</taxon>
        <taxon>Streptophyta</taxon>
        <taxon>Embryophyta</taxon>
        <taxon>Tracheophyta</taxon>
        <taxon>Spermatophyta</taxon>
        <taxon>Magnoliopsida</taxon>
        <taxon>eudicotyledons</taxon>
        <taxon>Gunneridae</taxon>
        <taxon>Pentapetalae</taxon>
        <taxon>rosids</taxon>
        <taxon>malvids</taxon>
        <taxon>Malvales</taxon>
        <taxon>Malvaceae</taxon>
        <taxon>Malvoideae</taxon>
        <taxon>Gossypium</taxon>
    </lineage>
</organism>
<sequence length="24" mass="2671">MAHSRSQDLRMFGRPPFGELGPLA</sequence>
<protein>
    <submittedName>
        <fullName evidence="2">Uncharacterized protein</fullName>
    </submittedName>
</protein>
<keyword evidence="3" id="KW-1185">Reference proteome</keyword>
<dbReference type="EMBL" id="JABFAC010000003">
    <property type="protein sequence ID" value="MBA0608451.1"/>
    <property type="molecule type" value="Genomic_DNA"/>
</dbReference>
<dbReference type="Proteomes" id="UP000593561">
    <property type="component" value="Unassembled WGS sequence"/>
</dbReference>
<feature type="region of interest" description="Disordered" evidence="1">
    <location>
        <begin position="1"/>
        <end position="24"/>
    </location>
</feature>
<dbReference type="AlphaFoldDB" id="A0A7J8R3V0"/>
<evidence type="ECO:0000313" key="2">
    <source>
        <dbReference type="EMBL" id="MBA0608451.1"/>
    </source>
</evidence>
<accession>A0A7J8R3V0</accession>
<evidence type="ECO:0000313" key="3">
    <source>
        <dbReference type="Proteomes" id="UP000593561"/>
    </source>
</evidence>
<name>A0A7J8R3V0_GOSDV</name>
<evidence type="ECO:0000256" key="1">
    <source>
        <dbReference type="SAM" id="MobiDB-lite"/>
    </source>
</evidence>
<reference evidence="2 3" key="1">
    <citation type="journal article" date="2019" name="Genome Biol. Evol.">
        <title>Insights into the evolution of the New World diploid cottons (Gossypium, subgenus Houzingenia) based on genome sequencing.</title>
        <authorList>
            <person name="Grover C.E."/>
            <person name="Arick M.A. 2nd"/>
            <person name="Thrash A."/>
            <person name="Conover J.L."/>
            <person name="Sanders W.S."/>
            <person name="Peterson D.G."/>
            <person name="Frelichowski J.E."/>
            <person name="Scheffler J.A."/>
            <person name="Scheffler B.E."/>
            <person name="Wendel J.F."/>
        </authorList>
    </citation>
    <scope>NUCLEOTIDE SEQUENCE [LARGE SCALE GENOMIC DNA]</scope>
    <source>
        <strain evidence="2">27</strain>
        <tissue evidence="2">Leaf</tissue>
    </source>
</reference>
<proteinExistence type="predicted"/>